<evidence type="ECO:0000313" key="3">
    <source>
        <dbReference type="Proteomes" id="UP000316801"/>
    </source>
</evidence>
<protein>
    <submittedName>
        <fullName evidence="2">DUF1499 domain-containing protein</fullName>
    </submittedName>
</protein>
<keyword evidence="1" id="KW-0812">Transmembrane</keyword>
<dbReference type="InterPro" id="IPR010865">
    <property type="entry name" value="DUF1499"/>
</dbReference>
<dbReference type="Proteomes" id="UP000316801">
    <property type="component" value="Unassembled WGS sequence"/>
</dbReference>
<evidence type="ECO:0000313" key="2">
    <source>
        <dbReference type="EMBL" id="TRL39424.1"/>
    </source>
</evidence>
<reference evidence="2 3" key="1">
    <citation type="submission" date="2019-07" db="EMBL/GenBank/DDBJ databases">
        <title>Ln-dependent methylotrophs.</title>
        <authorList>
            <person name="Tani A."/>
        </authorList>
    </citation>
    <scope>NUCLEOTIDE SEQUENCE [LARGE SCALE GENOMIC DNA]</scope>
    <source>
        <strain evidence="2 3">SM12</strain>
    </source>
</reference>
<proteinExistence type="predicted"/>
<organism evidence="2 3">
    <name type="scientific">Rhizobium straminoryzae</name>
    <dbReference type="NCBI Taxonomy" id="1387186"/>
    <lineage>
        <taxon>Bacteria</taxon>
        <taxon>Pseudomonadati</taxon>
        <taxon>Pseudomonadota</taxon>
        <taxon>Alphaproteobacteria</taxon>
        <taxon>Hyphomicrobiales</taxon>
        <taxon>Rhizobiaceae</taxon>
        <taxon>Rhizobium/Agrobacterium group</taxon>
        <taxon>Rhizobium</taxon>
    </lineage>
</organism>
<name>A0A549TC47_9HYPH</name>
<accession>A0A549TC47</accession>
<feature type="transmembrane region" description="Helical" evidence="1">
    <location>
        <begin position="20"/>
        <end position="37"/>
    </location>
</feature>
<gene>
    <name evidence="2" type="ORF">FNA46_09795</name>
</gene>
<dbReference type="AlphaFoldDB" id="A0A549TC47"/>
<evidence type="ECO:0000256" key="1">
    <source>
        <dbReference type="SAM" id="Phobius"/>
    </source>
</evidence>
<dbReference type="RefSeq" id="WP_143125003.1">
    <property type="nucleotide sequence ID" value="NZ_VJMG01000021.1"/>
</dbReference>
<feature type="transmembrane region" description="Helical" evidence="1">
    <location>
        <begin position="75"/>
        <end position="101"/>
    </location>
</feature>
<keyword evidence="1" id="KW-0472">Membrane</keyword>
<sequence length="303" mass="32598">MTVRFVRPVSRAAHAGKRLAEGGLVLFVLAILAHRFGPLSTPHLVALLLAAGALAALSVPLALRGLVQLWQVGALGGIASLKALICALPPLALVAYGLFLYQSLPRLYDVTTDPDDPPAWKMPVEAAQIWLPRSFVVSSADRDRQRLAYPALTGRRYEGALDRVYEAVIKVGKENRIHFQNTRRMAARGAAPPAVEKALPATGSANRPVPDVIPVPLPRPSLIEPSPVPVADNGDLLLQGDTRTLILGLPFDLVVRLREEEETTLVDMRVASRFGPHDLGQGAEIAEVFLRALDAELLGIAAE</sequence>
<keyword evidence="3" id="KW-1185">Reference proteome</keyword>
<comment type="caution">
    <text evidence="2">The sequence shown here is derived from an EMBL/GenBank/DDBJ whole genome shotgun (WGS) entry which is preliminary data.</text>
</comment>
<dbReference type="EMBL" id="VJMG01000021">
    <property type="protein sequence ID" value="TRL39424.1"/>
    <property type="molecule type" value="Genomic_DNA"/>
</dbReference>
<keyword evidence="1" id="KW-1133">Transmembrane helix</keyword>
<feature type="transmembrane region" description="Helical" evidence="1">
    <location>
        <begin position="43"/>
        <end position="63"/>
    </location>
</feature>
<dbReference type="Pfam" id="PF07386">
    <property type="entry name" value="DUF1499"/>
    <property type="match status" value="1"/>
</dbReference>